<dbReference type="InterPro" id="IPR003615">
    <property type="entry name" value="HNH_nuc"/>
</dbReference>
<evidence type="ECO:0000313" key="1">
    <source>
        <dbReference type="EMBL" id="MDR6202186.1"/>
    </source>
</evidence>
<dbReference type="AlphaFoldDB" id="A0ABD5CBB3"/>
<dbReference type="Gene3D" id="1.10.30.50">
    <property type="match status" value="1"/>
</dbReference>
<proteinExistence type="predicted"/>
<dbReference type="CDD" id="cd00085">
    <property type="entry name" value="HNHc"/>
    <property type="match status" value="1"/>
</dbReference>
<name>A0ABD5CBB3_9BURK</name>
<protein>
    <recommendedName>
        <fullName evidence="3">HNH endonuclease</fullName>
    </recommendedName>
</protein>
<gene>
    <name evidence="1" type="ORF">QF025_000906</name>
</gene>
<comment type="caution">
    <text evidence="1">The sequence shown here is derived from an EMBL/GenBank/DDBJ whole genome shotgun (WGS) entry which is preliminary data.</text>
</comment>
<reference evidence="1 2" key="1">
    <citation type="submission" date="2023-08" db="EMBL/GenBank/DDBJ databases">
        <title>Genome sequencing of plant associated microbes to promote plant fitness in Sorghum bicolor and Oryza sativa.</title>
        <authorList>
            <person name="Coleman-Derr D."/>
        </authorList>
    </citation>
    <scope>NUCLEOTIDE SEQUENCE [LARGE SCALE GENOMIC DNA]</scope>
    <source>
        <strain evidence="1 2">SLBN-33</strain>
    </source>
</reference>
<dbReference type="EMBL" id="JAVIZN010000002">
    <property type="protein sequence ID" value="MDR6202186.1"/>
    <property type="molecule type" value="Genomic_DNA"/>
</dbReference>
<dbReference type="Proteomes" id="UP001245184">
    <property type="component" value="Unassembled WGS sequence"/>
</dbReference>
<sequence length="285" mass="31160">MWKLPLPDDVPSVEELITAVTPTRGEPAIELTEAHKAAFLALYQLYDNLGGEPEPPLRAEHIAANIAQAIHDGYDATQIGSRLAGLRTRLQAGIPRCPFCGFAPVTSLDHHLPRSTYKALAVYSRNLIPACGTCNQKKGATIGGRGEHERFVNAYFADLPAERFFQARCAMVDGALVTNFEVVQTRGLSEPVFRRLSYQLQRLELNSRLKGEVTDFLVALEVSLDDAYNTPDGAAAVSRFLARSATSQERVNGLNHWKPALLHGLVECEAFCDGGFRIGQMNPGA</sequence>
<accession>A0ABD5CBB3</accession>
<evidence type="ECO:0000313" key="2">
    <source>
        <dbReference type="Proteomes" id="UP001245184"/>
    </source>
</evidence>
<dbReference type="RefSeq" id="WP_310030420.1">
    <property type="nucleotide sequence ID" value="NZ_JAVIZN010000002.1"/>
</dbReference>
<evidence type="ECO:0008006" key="3">
    <source>
        <dbReference type="Google" id="ProtNLM"/>
    </source>
</evidence>
<organism evidence="1 2">
    <name type="scientific">Paraburkholderia graminis</name>
    <dbReference type="NCBI Taxonomy" id="60548"/>
    <lineage>
        <taxon>Bacteria</taxon>
        <taxon>Pseudomonadati</taxon>
        <taxon>Pseudomonadota</taxon>
        <taxon>Betaproteobacteria</taxon>
        <taxon>Burkholderiales</taxon>
        <taxon>Burkholderiaceae</taxon>
        <taxon>Paraburkholderia</taxon>
    </lineage>
</organism>